<name>A0A1H8JQZ1_9SPHI</name>
<evidence type="ECO:0000313" key="1">
    <source>
        <dbReference type="EMBL" id="SEN82736.1"/>
    </source>
</evidence>
<proteinExistence type="predicted"/>
<dbReference type="OrthoDB" id="1046747at2"/>
<dbReference type="RefSeq" id="WP_091211368.1">
    <property type="nucleotide sequence ID" value="NZ_FOCL01000004.1"/>
</dbReference>
<accession>A0A1H8JQZ1</accession>
<dbReference type="AlphaFoldDB" id="A0A1H8JQZ1"/>
<dbReference type="EMBL" id="FOCL01000004">
    <property type="protein sequence ID" value="SEN82736.1"/>
    <property type="molecule type" value="Genomic_DNA"/>
</dbReference>
<reference evidence="2" key="1">
    <citation type="submission" date="2016-10" db="EMBL/GenBank/DDBJ databases">
        <authorList>
            <person name="Varghese N."/>
            <person name="Submissions S."/>
        </authorList>
    </citation>
    <scope>NUCLEOTIDE SEQUENCE [LARGE SCALE GENOMIC DNA]</scope>
    <source>
        <strain evidence="2">Gh-48</strain>
    </source>
</reference>
<gene>
    <name evidence="1" type="ORF">SAMN05192574_104277</name>
</gene>
<evidence type="ECO:0000313" key="2">
    <source>
        <dbReference type="Proteomes" id="UP000198942"/>
    </source>
</evidence>
<organism evidence="1 2">
    <name type="scientific">Mucilaginibacter gossypiicola</name>
    <dbReference type="NCBI Taxonomy" id="551995"/>
    <lineage>
        <taxon>Bacteria</taxon>
        <taxon>Pseudomonadati</taxon>
        <taxon>Bacteroidota</taxon>
        <taxon>Sphingobacteriia</taxon>
        <taxon>Sphingobacteriales</taxon>
        <taxon>Sphingobacteriaceae</taxon>
        <taxon>Mucilaginibacter</taxon>
    </lineage>
</organism>
<dbReference type="Proteomes" id="UP000198942">
    <property type="component" value="Unassembled WGS sequence"/>
</dbReference>
<protein>
    <submittedName>
        <fullName evidence="1">Uncharacterized protein</fullName>
    </submittedName>
</protein>
<sequence>MLHIFFDPKRLYTLNEYDSPEYSFIGKVLSFDYKVFKKDMVFEGEWVWRNFLVPDEQYNVKLNDLGQLHFIRTIKGRNLHREYIGIKYWAKPGVEQPITYYEKFYSGGTLFLYDQENRLTEYITDINCMGKPVHHFKRQFEYDSQGNLYPLFQGRSYLFEDDKLVMAVEGSESDKWFSKEIIEYDEVGRIVKIMEYGYDEGEDENGEHIYYTEKGIQHLNTRIYTYESISQNETKCTREANFWTSGQNLKQIIVYDEKGFKRSHQHYSFDGSLYETSNYHFIFDNNGNWTKAVVDVKMGSEKDVRDSYFIFERDIQYDWEQKANISPSHPESLTWLEKLHSIFKKS</sequence>
<keyword evidence="2" id="KW-1185">Reference proteome</keyword>